<keyword evidence="3" id="KW-1185">Reference proteome</keyword>
<dbReference type="AlphaFoldDB" id="A0A8H7PMH8"/>
<protein>
    <submittedName>
        <fullName evidence="2">Uncharacterized protein</fullName>
    </submittedName>
</protein>
<feature type="compositionally biased region" description="Polar residues" evidence="1">
    <location>
        <begin position="1"/>
        <end position="13"/>
    </location>
</feature>
<feature type="compositionally biased region" description="Basic and acidic residues" evidence="1">
    <location>
        <begin position="57"/>
        <end position="68"/>
    </location>
</feature>
<feature type="compositionally biased region" description="Basic and acidic residues" evidence="1">
    <location>
        <begin position="76"/>
        <end position="87"/>
    </location>
</feature>
<gene>
    <name evidence="2" type="ORF">INT43_005649</name>
</gene>
<evidence type="ECO:0000313" key="2">
    <source>
        <dbReference type="EMBL" id="KAG2176415.1"/>
    </source>
</evidence>
<sequence length="104" mass="11682">MSKQGHAEGTTQRLNERLEEQSQSFPVCENPKVPQLGHKDSDEGIDGTGVTWPSRTAELEKNEKEQLAKQEQAQKSADHKNEDKDQLSDDEGIDGSGVTWNYRE</sequence>
<evidence type="ECO:0000256" key="1">
    <source>
        <dbReference type="SAM" id="MobiDB-lite"/>
    </source>
</evidence>
<proteinExistence type="predicted"/>
<comment type="caution">
    <text evidence="2">The sequence shown here is derived from an EMBL/GenBank/DDBJ whole genome shotgun (WGS) entry which is preliminary data.</text>
</comment>
<dbReference type="EMBL" id="JAEPQZ010000010">
    <property type="protein sequence ID" value="KAG2176415.1"/>
    <property type="molecule type" value="Genomic_DNA"/>
</dbReference>
<dbReference type="OrthoDB" id="10357353at2759"/>
<accession>A0A8H7PMH8</accession>
<organism evidence="2 3">
    <name type="scientific">Mortierella isabellina</name>
    <name type="common">Filamentous fungus</name>
    <name type="synonym">Umbelopsis isabellina</name>
    <dbReference type="NCBI Taxonomy" id="91625"/>
    <lineage>
        <taxon>Eukaryota</taxon>
        <taxon>Fungi</taxon>
        <taxon>Fungi incertae sedis</taxon>
        <taxon>Mucoromycota</taxon>
        <taxon>Mucoromycotina</taxon>
        <taxon>Umbelopsidomycetes</taxon>
        <taxon>Umbelopsidales</taxon>
        <taxon>Umbelopsidaceae</taxon>
        <taxon>Umbelopsis</taxon>
    </lineage>
</organism>
<dbReference type="Proteomes" id="UP000654370">
    <property type="component" value="Unassembled WGS sequence"/>
</dbReference>
<reference evidence="2" key="1">
    <citation type="submission" date="2020-12" db="EMBL/GenBank/DDBJ databases">
        <title>Metabolic potential, ecology and presence of endohyphal bacteria is reflected in genomic diversity of Mucoromycotina.</title>
        <authorList>
            <person name="Muszewska A."/>
            <person name="Okrasinska A."/>
            <person name="Steczkiewicz K."/>
            <person name="Drgas O."/>
            <person name="Orlowska M."/>
            <person name="Perlinska-Lenart U."/>
            <person name="Aleksandrzak-Piekarczyk T."/>
            <person name="Szatraj K."/>
            <person name="Zielenkiewicz U."/>
            <person name="Pilsyk S."/>
            <person name="Malc E."/>
            <person name="Mieczkowski P."/>
            <person name="Kruszewska J.S."/>
            <person name="Biernat P."/>
            <person name="Pawlowska J."/>
        </authorList>
    </citation>
    <scope>NUCLEOTIDE SEQUENCE</scope>
    <source>
        <strain evidence="2">WA0000067209</strain>
    </source>
</reference>
<feature type="region of interest" description="Disordered" evidence="1">
    <location>
        <begin position="1"/>
        <end position="104"/>
    </location>
</feature>
<evidence type="ECO:0000313" key="3">
    <source>
        <dbReference type="Proteomes" id="UP000654370"/>
    </source>
</evidence>
<name>A0A8H7PMH8_MORIS</name>